<gene>
    <name evidence="1" type="ORF">C5167_018908</name>
</gene>
<evidence type="ECO:0000313" key="2">
    <source>
        <dbReference type="Proteomes" id="UP000316621"/>
    </source>
</evidence>
<keyword evidence="2" id="KW-1185">Reference proteome</keyword>
<name>A0A4Y7ISK3_PAPSO</name>
<reference evidence="1 2" key="1">
    <citation type="journal article" date="2018" name="Science">
        <title>The opium poppy genome and morphinan production.</title>
        <authorList>
            <person name="Guo L."/>
            <person name="Winzer T."/>
            <person name="Yang X."/>
            <person name="Li Y."/>
            <person name="Ning Z."/>
            <person name="He Z."/>
            <person name="Teodor R."/>
            <person name="Lu Y."/>
            <person name="Bowser T.A."/>
            <person name="Graham I.A."/>
            <person name="Ye K."/>
        </authorList>
    </citation>
    <scope>NUCLEOTIDE SEQUENCE [LARGE SCALE GENOMIC DNA]</scope>
    <source>
        <strain evidence="2">cv. HN1</strain>
        <tissue evidence="1">Leaves</tissue>
    </source>
</reference>
<dbReference type="Gramene" id="RZC50479">
    <property type="protein sequence ID" value="RZC50479"/>
    <property type="gene ID" value="C5167_018908"/>
</dbReference>
<dbReference type="EMBL" id="CM010716">
    <property type="protein sequence ID" value="RZC50479.1"/>
    <property type="molecule type" value="Genomic_DNA"/>
</dbReference>
<proteinExistence type="predicted"/>
<accession>A0A4Y7ISK3</accession>
<dbReference type="Proteomes" id="UP000316621">
    <property type="component" value="Chromosome 2"/>
</dbReference>
<dbReference type="AlphaFoldDB" id="A0A4Y7ISK3"/>
<sequence length="78" mass="9169">MLLKRSYGDIWWLDGLVTLVSTSFQEYEKNLEEKNNKKKKKKRGDRVHYSNQKEETIKVLDSQIAALCDEIVKEVLPV</sequence>
<protein>
    <submittedName>
        <fullName evidence="1">Uncharacterized protein</fullName>
    </submittedName>
</protein>
<evidence type="ECO:0000313" key="1">
    <source>
        <dbReference type="EMBL" id="RZC50479.1"/>
    </source>
</evidence>
<organism evidence="1 2">
    <name type="scientific">Papaver somniferum</name>
    <name type="common">Opium poppy</name>
    <dbReference type="NCBI Taxonomy" id="3469"/>
    <lineage>
        <taxon>Eukaryota</taxon>
        <taxon>Viridiplantae</taxon>
        <taxon>Streptophyta</taxon>
        <taxon>Embryophyta</taxon>
        <taxon>Tracheophyta</taxon>
        <taxon>Spermatophyta</taxon>
        <taxon>Magnoliopsida</taxon>
        <taxon>Ranunculales</taxon>
        <taxon>Papaveraceae</taxon>
        <taxon>Papaveroideae</taxon>
        <taxon>Papaver</taxon>
    </lineage>
</organism>